<dbReference type="Pfam" id="PF00156">
    <property type="entry name" value="Pribosyltran"/>
    <property type="match status" value="1"/>
</dbReference>
<proteinExistence type="inferred from homology"/>
<dbReference type="InterPro" id="IPR000836">
    <property type="entry name" value="PRTase_dom"/>
</dbReference>
<name>A0A1M7RRX2_9RHOB</name>
<evidence type="ECO:0000259" key="3">
    <source>
        <dbReference type="Pfam" id="PF00156"/>
    </source>
</evidence>
<evidence type="ECO:0000313" key="6">
    <source>
        <dbReference type="Proteomes" id="UP000184066"/>
    </source>
</evidence>
<reference evidence="5 6" key="1">
    <citation type="submission" date="2016-12" db="EMBL/GenBank/DDBJ databases">
        <authorList>
            <person name="Song W.-J."/>
            <person name="Kurnit D.M."/>
        </authorList>
    </citation>
    <scope>NUCLEOTIDE SEQUENCE [LARGE SCALE GENOMIC DNA]</scope>
    <source>
        <strain evidence="5 6">CGMCC 1.10808</strain>
    </source>
</reference>
<dbReference type="Proteomes" id="UP000184066">
    <property type="component" value="Unassembled WGS sequence"/>
</dbReference>
<dbReference type="Gene3D" id="3.40.50.2020">
    <property type="match status" value="1"/>
</dbReference>
<sequence length="299" mass="32335">MTSTAPSIIAARAAAPDPLAQPAASPPRSAAAAPSRAPHRPHRDERPPTPLRRAARWLTEALFPPLCINCRAEVETPHGLCPDCWRETTFVAEPVCDRCGAPTLGHEDADICDACLHQAPSFARARAALVYEGIGRRLTLALKHGDRLDVARPAALWMRRIGRPLIDSADLIAPTPLHWRRLFARRANQAATLAREVARLADRKDDLVPDLLERVRATPSQKGLSRDERRANLAGAIRVRPALRARVAGRRVLVVDDVITTGATLSACADALREAGAAEVFALALARAVPEPFAEDDAP</sequence>
<dbReference type="InterPro" id="IPR051910">
    <property type="entry name" value="ComF/GntX_DNA_util-trans"/>
</dbReference>
<organism evidence="5 6">
    <name type="scientific">Oceanicella actignis</name>
    <dbReference type="NCBI Taxonomy" id="1189325"/>
    <lineage>
        <taxon>Bacteria</taxon>
        <taxon>Pseudomonadati</taxon>
        <taxon>Pseudomonadota</taxon>
        <taxon>Alphaproteobacteria</taxon>
        <taxon>Rhodobacterales</taxon>
        <taxon>Paracoccaceae</taxon>
        <taxon>Oceanicella</taxon>
    </lineage>
</organism>
<dbReference type="Pfam" id="PF18912">
    <property type="entry name" value="DZR_2"/>
    <property type="match status" value="1"/>
</dbReference>
<feature type="compositionally biased region" description="Low complexity" evidence="2">
    <location>
        <begin position="1"/>
        <end position="36"/>
    </location>
</feature>
<dbReference type="SUPFAM" id="SSF53271">
    <property type="entry name" value="PRTase-like"/>
    <property type="match status" value="1"/>
</dbReference>
<dbReference type="EMBL" id="FRDL01000001">
    <property type="protein sequence ID" value="SHN48951.1"/>
    <property type="molecule type" value="Genomic_DNA"/>
</dbReference>
<evidence type="ECO:0000256" key="2">
    <source>
        <dbReference type="SAM" id="MobiDB-lite"/>
    </source>
</evidence>
<dbReference type="RefSeq" id="WP_083581050.1">
    <property type="nucleotide sequence ID" value="NZ_FOHL01000002.1"/>
</dbReference>
<protein>
    <submittedName>
        <fullName evidence="5">ComF family protein</fullName>
    </submittedName>
</protein>
<dbReference type="AlphaFoldDB" id="A0A1M7RRX2"/>
<evidence type="ECO:0000313" key="5">
    <source>
        <dbReference type="EMBL" id="SHN48951.1"/>
    </source>
</evidence>
<dbReference type="InterPro" id="IPR044005">
    <property type="entry name" value="DZR_2"/>
</dbReference>
<feature type="domain" description="Phosphoribosyltransferase" evidence="3">
    <location>
        <begin position="233"/>
        <end position="286"/>
    </location>
</feature>
<evidence type="ECO:0000256" key="1">
    <source>
        <dbReference type="ARBA" id="ARBA00008007"/>
    </source>
</evidence>
<dbReference type="PANTHER" id="PTHR47505">
    <property type="entry name" value="DNA UTILIZATION PROTEIN YHGH"/>
    <property type="match status" value="1"/>
</dbReference>
<accession>A0A1M7RRX2</accession>
<dbReference type="CDD" id="cd06223">
    <property type="entry name" value="PRTases_typeI"/>
    <property type="match status" value="1"/>
</dbReference>
<feature type="region of interest" description="Disordered" evidence="2">
    <location>
        <begin position="1"/>
        <end position="50"/>
    </location>
</feature>
<dbReference type="InterPro" id="IPR029057">
    <property type="entry name" value="PRTase-like"/>
</dbReference>
<gene>
    <name evidence="5" type="ORF">SAMN05216200_10148</name>
</gene>
<evidence type="ECO:0000259" key="4">
    <source>
        <dbReference type="Pfam" id="PF18912"/>
    </source>
</evidence>
<dbReference type="STRING" id="1189325.SAMN04488119_102470"/>
<keyword evidence="6" id="KW-1185">Reference proteome</keyword>
<feature type="domain" description="Double zinc ribbon" evidence="4">
    <location>
        <begin position="59"/>
        <end position="116"/>
    </location>
</feature>
<comment type="similarity">
    <text evidence="1">Belongs to the ComF/GntX family.</text>
</comment>
<dbReference type="PANTHER" id="PTHR47505:SF1">
    <property type="entry name" value="DNA UTILIZATION PROTEIN YHGH"/>
    <property type="match status" value="1"/>
</dbReference>